<dbReference type="EMBL" id="CP013067">
    <property type="protein sequence ID" value="ALP39440.1"/>
    <property type="molecule type" value="Genomic_DNA"/>
</dbReference>
<name>A0A0S2SCM2_9GAMM</name>
<reference evidence="1 2" key="2">
    <citation type="journal article" date="2016" name="Genome Announc.">
        <title>Complete Genome Sequence of the Highly Virulent Aeromonas schubertii Strain WL1483, Isolated from Diseased Snakehead Fish (Channa argus) in China.</title>
        <authorList>
            <person name="Liu L."/>
            <person name="Li N."/>
            <person name="Zhang D."/>
            <person name="Fu X."/>
            <person name="Shi C."/>
            <person name="Lin Q."/>
            <person name="Hao G."/>
        </authorList>
    </citation>
    <scope>NUCLEOTIDE SEQUENCE [LARGE SCALE GENOMIC DNA]</scope>
    <source>
        <strain evidence="1 2">WL1483</strain>
    </source>
</reference>
<dbReference type="RefSeq" id="WP_060586458.1">
    <property type="nucleotide sequence ID" value="NZ_CP013067.1"/>
</dbReference>
<dbReference type="KEGG" id="asr:WL1483_21"/>
<reference evidence="2" key="1">
    <citation type="submission" date="2015-10" db="EMBL/GenBank/DDBJ databases">
        <title>Complete Genome Sequence of Aeromonas schubertii strain WL1483.</title>
        <authorList>
            <person name="Liu L."/>
        </authorList>
    </citation>
    <scope>NUCLEOTIDE SEQUENCE [LARGE SCALE GENOMIC DNA]</scope>
    <source>
        <strain evidence="2">WL1483</strain>
    </source>
</reference>
<dbReference type="PANTHER" id="PTHR38605">
    <property type="entry name" value="ATPASE-RELATED"/>
    <property type="match status" value="1"/>
</dbReference>
<evidence type="ECO:0000313" key="2">
    <source>
        <dbReference type="Proteomes" id="UP000058114"/>
    </source>
</evidence>
<dbReference type="PATRIC" id="fig|652.5.peg.2467"/>
<dbReference type="PANTHER" id="PTHR38605:SF1">
    <property type="entry name" value="ATPASE"/>
    <property type="match status" value="1"/>
</dbReference>
<dbReference type="AlphaFoldDB" id="A0A0S2SCM2"/>
<sequence>MSLEHTLRRWQERATDVVNRGLDRHVRLAVTGLSRSGKTAFITALVNQLEHAALDARLPQWEVARQGRLLGARRVPQVNHHIPTFPYERGMHSLYGSPPAWPQATRGVAEIRLELRYQSRHLLRRQLAESSTLYLEIVDYPGEWLLDLPLLEQSFEQWSEQVRLQLEESALRQLAAPWLDTRWQPDGPLDEAQLAQVAEAYTRWLHRCKEELGLHLIQPGRFVLPGEYAGAPMLQFVPWVWPAPAGECPAGSLYHTLRERFEHYKQHLVKGFYEEHFAGFDRQIVLVDCLQPLNAGPGSFADMQQALSRIMESFTYGKSNWWRRLFSPRIDKLLLVASKADHVTPEQHPALLSLLQSLIRSGRGQARFEGIETECMALASVRATEVGQGQSQGRTFPALKGEDLEGHALLLFPGEVPATPPSAAWWQKGSFDFHSFRPLQMDPHKAMPHIRLDAVLEYLLGDKLT</sequence>
<protein>
    <recommendedName>
        <fullName evidence="3">YcjX family protein</fullName>
    </recommendedName>
</protein>
<evidence type="ECO:0008006" key="3">
    <source>
        <dbReference type="Google" id="ProtNLM"/>
    </source>
</evidence>
<proteinExistence type="predicted"/>
<dbReference type="Pfam" id="PF04317">
    <property type="entry name" value="DUF463"/>
    <property type="match status" value="1"/>
</dbReference>
<dbReference type="PIRSF" id="PIRSF019381">
    <property type="entry name" value="YcjX"/>
    <property type="match status" value="1"/>
</dbReference>
<evidence type="ECO:0000313" key="1">
    <source>
        <dbReference type="EMBL" id="ALP39440.1"/>
    </source>
</evidence>
<accession>A0A0S2SCM2</accession>
<gene>
    <name evidence="1" type="ORF">WL1483_21</name>
</gene>
<dbReference type="Proteomes" id="UP000058114">
    <property type="component" value="Chromosome"/>
</dbReference>
<organism evidence="1 2">
    <name type="scientific">Aeromonas schubertii</name>
    <dbReference type="NCBI Taxonomy" id="652"/>
    <lineage>
        <taxon>Bacteria</taxon>
        <taxon>Pseudomonadati</taxon>
        <taxon>Pseudomonadota</taxon>
        <taxon>Gammaproteobacteria</taxon>
        <taxon>Aeromonadales</taxon>
        <taxon>Aeromonadaceae</taxon>
        <taxon>Aeromonas</taxon>
    </lineage>
</organism>
<dbReference type="InterPro" id="IPR007413">
    <property type="entry name" value="YcjX-like"/>
</dbReference>